<organism evidence="7 8">
    <name type="scientific">Henosepilachna vigintioctopunctata</name>
    <dbReference type="NCBI Taxonomy" id="420089"/>
    <lineage>
        <taxon>Eukaryota</taxon>
        <taxon>Metazoa</taxon>
        <taxon>Ecdysozoa</taxon>
        <taxon>Arthropoda</taxon>
        <taxon>Hexapoda</taxon>
        <taxon>Insecta</taxon>
        <taxon>Pterygota</taxon>
        <taxon>Neoptera</taxon>
        <taxon>Endopterygota</taxon>
        <taxon>Coleoptera</taxon>
        <taxon>Polyphaga</taxon>
        <taxon>Cucujiformia</taxon>
        <taxon>Coccinelloidea</taxon>
        <taxon>Coccinellidae</taxon>
        <taxon>Epilachninae</taxon>
        <taxon>Epilachnini</taxon>
        <taxon>Henosepilachna</taxon>
    </lineage>
</organism>
<evidence type="ECO:0000256" key="1">
    <source>
        <dbReference type="ARBA" id="ARBA00004141"/>
    </source>
</evidence>
<dbReference type="PANTHER" id="PTHR46953">
    <property type="entry name" value="G-PROTEIN COUPLED RECEPTOR MTH-LIKE 1-RELATED"/>
    <property type="match status" value="1"/>
</dbReference>
<reference evidence="7 8" key="1">
    <citation type="submission" date="2023-03" db="EMBL/GenBank/DDBJ databases">
        <title>Genome insight into feeding habits of ladybird beetles.</title>
        <authorList>
            <person name="Li H.-S."/>
            <person name="Huang Y.-H."/>
            <person name="Pang H."/>
        </authorList>
    </citation>
    <scope>NUCLEOTIDE SEQUENCE [LARGE SCALE GENOMIC DNA]</scope>
    <source>
        <strain evidence="7">SYSU_2023b</strain>
        <tissue evidence="7">Whole body</tissue>
    </source>
</reference>
<sequence>MKVRDDKNKIYIKLLILFLQIHIIFGSLPRENEKQSFFKEGGDSILVNKCCEGYELYVGKSCEHVNRTNESLWQPLFTSVSGEPNIKVSYSFITGTPDCGSRQVWPIYFNANSTEKLQLLPNGVLRHIYSHPILNEDDIGVEVIGGNDYLFHDFPQGQYCMDKRIEGDQVNEFAKVCVPAHENSWTRTEFVMHNIVNPVTHGINIVCFLSIAIIYFVMPNLRDLVGNITTTLCICLILNQIGDLFRMLTIFTSHISLLITETICYIFLLGSFFWLNSLAFYIWKTFKSRNVFLRITDRKKYCYYSMYSWSCTLILGVLAIFAHFTMDYPKLNGSVELLGEREEIGSLGLIIFFVPIAFVVLMDVYFFASTLKVINRMHTYGRIHHKLRHSFRMFLLMLFIMTLNWLFFLASFTKYDSLINTYIIVNALQGPLSVYVCVFDQKHVLYLVQKTCCYNSRVCSCCRPKPELEWGDEMTAMNTGLNY</sequence>
<evidence type="ECO:0000256" key="3">
    <source>
        <dbReference type="ARBA" id="ARBA00022989"/>
    </source>
</evidence>
<evidence type="ECO:0000256" key="4">
    <source>
        <dbReference type="ARBA" id="ARBA00023136"/>
    </source>
</evidence>
<dbReference type="AlphaFoldDB" id="A0AAW1TZC0"/>
<keyword evidence="4 5" id="KW-0472">Membrane</keyword>
<keyword evidence="8" id="KW-1185">Reference proteome</keyword>
<protein>
    <recommendedName>
        <fullName evidence="6">G-protein coupled receptors family 2 profile 2 domain-containing protein</fullName>
    </recommendedName>
</protein>
<dbReference type="GO" id="GO:0004888">
    <property type="term" value="F:transmembrane signaling receptor activity"/>
    <property type="evidence" value="ECO:0007669"/>
    <property type="project" value="InterPro"/>
</dbReference>
<feature type="transmembrane region" description="Helical" evidence="5">
    <location>
        <begin position="224"/>
        <end position="242"/>
    </location>
</feature>
<accession>A0AAW1TZC0</accession>
<feature type="transmembrane region" description="Helical" evidence="5">
    <location>
        <begin position="304"/>
        <end position="324"/>
    </location>
</feature>
<feature type="transmembrane region" description="Helical" evidence="5">
    <location>
        <begin position="418"/>
        <end position="439"/>
    </location>
</feature>
<feature type="transmembrane region" description="Helical" evidence="5">
    <location>
        <begin position="389"/>
        <end position="412"/>
    </location>
</feature>
<dbReference type="InterPro" id="IPR017981">
    <property type="entry name" value="GPCR_2-like_7TM"/>
</dbReference>
<dbReference type="EMBL" id="JARQZJ010000031">
    <property type="protein sequence ID" value="KAK9874048.1"/>
    <property type="molecule type" value="Genomic_DNA"/>
</dbReference>
<comment type="subcellular location">
    <subcellularLocation>
        <location evidence="1">Membrane</location>
        <topology evidence="1">Multi-pass membrane protein</topology>
    </subcellularLocation>
</comment>
<feature type="transmembrane region" description="Helical" evidence="5">
    <location>
        <begin position="12"/>
        <end position="29"/>
    </location>
</feature>
<evidence type="ECO:0000256" key="2">
    <source>
        <dbReference type="ARBA" id="ARBA00022692"/>
    </source>
</evidence>
<evidence type="ECO:0000313" key="8">
    <source>
        <dbReference type="Proteomes" id="UP001431783"/>
    </source>
</evidence>
<gene>
    <name evidence="7" type="ORF">WA026_002405</name>
</gene>
<proteinExistence type="predicted"/>
<dbReference type="Gene3D" id="1.20.1070.10">
    <property type="entry name" value="Rhodopsin 7-helix transmembrane proteins"/>
    <property type="match status" value="1"/>
</dbReference>
<dbReference type="Proteomes" id="UP001431783">
    <property type="component" value="Unassembled WGS sequence"/>
</dbReference>
<dbReference type="GO" id="GO:0007166">
    <property type="term" value="P:cell surface receptor signaling pathway"/>
    <property type="evidence" value="ECO:0007669"/>
    <property type="project" value="InterPro"/>
</dbReference>
<dbReference type="PROSITE" id="PS50261">
    <property type="entry name" value="G_PROTEIN_RECEP_F2_4"/>
    <property type="match status" value="1"/>
</dbReference>
<comment type="caution">
    <text evidence="7">The sequence shown here is derived from an EMBL/GenBank/DDBJ whole genome shotgun (WGS) entry which is preliminary data.</text>
</comment>
<name>A0AAW1TZC0_9CUCU</name>
<evidence type="ECO:0000313" key="7">
    <source>
        <dbReference type="EMBL" id="KAK9874048.1"/>
    </source>
</evidence>
<keyword evidence="2 5" id="KW-0812">Transmembrane</keyword>
<feature type="transmembrane region" description="Helical" evidence="5">
    <location>
        <begin position="262"/>
        <end position="283"/>
    </location>
</feature>
<evidence type="ECO:0000259" key="6">
    <source>
        <dbReference type="PROSITE" id="PS50261"/>
    </source>
</evidence>
<dbReference type="PANTHER" id="PTHR46953:SF2">
    <property type="entry name" value="G-PROTEIN COUPLED RECEPTOR MTH-LIKE 5-RELATED"/>
    <property type="match status" value="1"/>
</dbReference>
<feature type="domain" description="G-protein coupled receptors family 2 profile 2" evidence="6">
    <location>
        <begin position="193"/>
        <end position="441"/>
    </location>
</feature>
<feature type="transmembrane region" description="Helical" evidence="5">
    <location>
        <begin position="199"/>
        <end position="217"/>
    </location>
</feature>
<feature type="transmembrane region" description="Helical" evidence="5">
    <location>
        <begin position="344"/>
        <end position="368"/>
    </location>
</feature>
<keyword evidence="3 5" id="KW-1133">Transmembrane helix</keyword>
<evidence type="ECO:0000256" key="5">
    <source>
        <dbReference type="SAM" id="Phobius"/>
    </source>
</evidence>
<dbReference type="GO" id="GO:0016020">
    <property type="term" value="C:membrane"/>
    <property type="evidence" value="ECO:0007669"/>
    <property type="project" value="UniProtKB-SubCell"/>
</dbReference>
<dbReference type="InterPro" id="IPR052808">
    <property type="entry name" value="GPCR_Mth-like"/>
</dbReference>